<name>A0ABT3AUV4_9CYAN</name>
<feature type="domain" description="Filamentous haemagglutinin FhaB/tRNA nuclease CdiA-like TPS" evidence="1">
    <location>
        <begin position="30"/>
        <end position="142"/>
    </location>
</feature>
<keyword evidence="3" id="KW-1185">Reference proteome</keyword>
<comment type="caution">
    <text evidence="2">The sequence shown here is derived from an EMBL/GenBank/DDBJ whole genome shotgun (WGS) entry which is preliminary data.</text>
</comment>
<dbReference type="SUPFAM" id="SSF51126">
    <property type="entry name" value="Pectin lyase-like"/>
    <property type="match status" value="2"/>
</dbReference>
<dbReference type="SMART" id="SM00912">
    <property type="entry name" value="Haemagg_act"/>
    <property type="match status" value="1"/>
</dbReference>
<dbReference type="NCBIfam" id="TIGR01901">
    <property type="entry name" value="adhes_NPXG"/>
    <property type="match status" value="1"/>
</dbReference>
<evidence type="ECO:0000313" key="3">
    <source>
        <dbReference type="Proteomes" id="UP001526143"/>
    </source>
</evidence>
<dbReference type="Proteomes" id="UP001526143">
    <property type="component" value="Unassembled WGS sequence"/>
</dbReference>
<dbReference type="Gene3D" id="2.160.20.10">
    <property type="entry name" value="Single-stranded right-handed beta-helix, Pectin lyase-like"/>
    <property type="match status" value="2"/>
</dbReference>
<proteinExistence type="predicted"/>
<accession>A0ABT3AUV4</accession>
<dbReference type="Pfam" id="PF05860">
    <property type="entry name" value="TPS"/>
    <property type="match status" value="1"/>
</dbReference>
<gene>
    <name evidence="2" type="ORF">OGM63_04975</name>
</gene>
<dbReference type="EMBL" id="JAOWRF010000075">
    <property type="protein sequence ID" value="MCV3212886.1"/>
    <property type="molecule type" value="Genomic_DNA"/>
</dbReference>
<dbReference type="RefSeq" id="WP_263744390.1">
    <property type="nucleotide sequence ID" value="NZ_JAOWRF010000075.1"/>
</dbReference>
<evidence type="ECO:0000259" key="1">
    <source>
        <dbReference type="SMART" id="SM00912"/>
    </source>
</evidence>
<dbReference type="InterPro" id="IPR012334">
    <property type="entry name" value="Pectin_lyas_fold"/>
</dbReference>
<sequence length="800" mass="82899">MIKQTNYFWIAGLGFLCFLTKTDVIQAQITSDRTLSTEVLTTNNLDFTIINGNRVGNNLFHSFRELSVPTGGSAFFTNDLNVQNIINRVTGGSISKIDGLLKTNGSANLFLINPNGIIFGENASLNINGSFVTSTANNIIFADGTQFSATNLETPPLLTVSVPIGLQFGQIAQPIQIYGSRLEVMPGNTLAILGGDVLVKGARLAAPAGRIDLGSVASNSLVSLNPISEWALGYKRVQNFQDIQVSQAAFIYTSGEGNGAIQLRGRDIAIADNSQLIAFTVGQEPGQPLVIKASESVKVSSSSQLLTGTEENGPASDINIETKRLIVRDGGFIEASTFGSGAGGNIRVDASESVELLGNGFYTSLGTQTLGRNNNAGNAGTVNISTGKLILRDGGRILTSTASSGNAGTLKIDASESVEASGRAVLDTNLPSGLLAETTTSRVFIPGTGNGGDLIINTQRLLVQDGASISTAAINGSTGQAGRLDINASNSVTVTGSSRGGNGQIVRSTLLAASDGFGNAGDLIINTNKLTVRDGAQVSVSSTGFAPAGNLEITSGVLLLDNQGKLTAETRAGEGNINLRSLNLILRRGSTITTNARGNNITGGNINIDAKNGFIVAVRGENSDISANSADFRGGNVTIDASGIFGTQFRNAPTLESEITATGANPSLSGNVQINTPNLDPTRGLVKLSSDVVNQSRLIAQGCPASRGDVFIITGRGGLPPLPSEALRSNQTATINWVTQGERRKGGEGGRITKVSGSKLANQIVPATGWVINDKGEVTLIASTANTTLQNSTPTTCPFL</sequence>
<organism evidence="2 3">
    <name type="scientific">Plectonema radiosum NIES-515</name>
    <dbReference type="NCBI Taxonomy" id="2986073"/>
    <lineage>
        <taxon>Bacteria</taxon>
        <taxon>Bacillati</taxon>
        <taxon>Cyanobacteriota</taxon>
        <taxon>Cyanophyceae</taxon>
        <taxon>Oscillatoriophycideae</taxon>
        <taxon>Oscillatoriales</taxon>
        <taxon>Microcoleaceae</taxon>
        <taxon>Plectonema</taxon>
    </lineage>
</organism>
<reference evidence="2 3" key="1">
    <citation type="submission" date="2022-10" db="EMBL/GenBank/DDBJ databases">
        <title>Identification of biosynthetic pathway for the production of the potent trypsin inhibitor radiosumin.</title>
        <authorList>
            <person name="Fewer D.P."/>
            <person name="Delbaje E."/>
            <person name="Ouyang X."/>
            <person name="Agostino P.D."/>
            <person name="Wahlsten M."/>
            <person name="Jokela J."/>
            <person name="Permi P."/>
            <person name="Haapaniemi E."/>
            <person name="Koistinen H."/>
        </authorList>
    </citation>
    <scope>NUCLEOTIDE SEQUENCE [LARGE SCALE GENOMIC DNA]</scope>
    <source>
        <strain evidence="2 3">NIES-515</strain>
    </source>
</reference>
<evidence type="ECO:0000313" key="2">
    <source>
        <dbReference type="EMBL" id="MCV3212886.1"/>
    </source>
</evidence>
<dbReference type="InterPro" id="IPR008638">
    <property type="entry name" value="FhaB/CdiA-like_TPS"/>
</dbReference>
<protein>
    <submittedName>
        <fullName evidence="2">Filamentous hemagglutinin N-terminal domain-containing protein</fullName>
    </submittedName>
</protein>
<dbReference type="InterPro" id="IPR011050">
    <property type="entry name" value="Pectin_lyase_fold/virulence"/>
</dbReference>